<comment type="caution">
    <text evidence="7">The sequence shown here is derived from an EMBL/GenBank/DDBJ whole genome shotgun (WGS) entry which is preliminary data.</text>
</comment>
<dbReference type="EMBL" id="JABBGC010000001">
    <property type="protein sequence ID" value="NML36628.1"/>
    <property type="molecule type" value="Genomic_DNA"/>
</dbReference>
<evidence type="ECO:0000313" key="8">
    <source>
        <dbReference type="Proteomes" id="UP000583266"/>
    </source>
</evidence>
<name>A0A848GL27_9BACT</name>
<dbReference type="GO" id="GO:0005886">
    <property type="term" value="C:plasma membrane"/>
    <property type="evidence" value="ECO:0007669"/>
    <property type="project" value="TreeGrafter"/>
</dbReference>
<protein>
    <submittedName>
        <fullName evidence="7">Efflux RND transporter periplasmic adaptor subunit</fullName>
    </submittedName>
</protein>
<comment type="similarity">
    <text evidence="2">Belongs to the membrane fusion protein (MFP) (TC 8.A.1) family.</text>
</comment>
<dbReference type="Gene3D" id="2.40.420.20">
    <property type="match status" value="1"/>
</dbReference>
<evidence type="ECO:0000259" key="6">
    <source>
        <dbReference type="Pfam" id="PF25967"/>
    </source>
</evidence>
<reference evidence="7 8" key="1">
    <citation type="submission" date="2020-04" db="EMBL/GenBank/DDBJ databases">
        <title>Chitinophaga sp. G-6-1-13 sp. nov., isolated from soil.</title>
        <authorList>
            <person name="Dahal R.H."/>
            <person name="Chaudhary D.K."/>
        </authorList>
    </citation>
    <scope>NUCLEOTIDE SEQUENCE [LARGE SCALE GENOMIC DNA]</scope>
    <source>
        <strain evidence="7 8">G-6-1-13</strain>
    </source>
</reference>
<dbReference type="Pfam" id="PF25967">
    <property type="entry name" value="RND-MFP_C"/>
    <property type="match status" value="1"/>
</dbReference>
<keyword evidence="3" id="KW-0175">Coiled coil</keyword>
<dbReference type="Gene3D" id="2.40.30.170">
    <property type="match status" value="1"/>
</dbReference>
<feature type="domain" description="Multidrug resistance protein MdtA-like beta-barrel" evidence="5">
    <location>
        <begin position="233"/>
        <end position="298"/>
    </location>
</feature>
<dbReference type="GO" id="GO:0030313">
    <property type="term" value="C:cell envelope"/>
    <property type="evidence" value="ECO:0007669"/>
    <property type="project" value="UniProtKB-SubCell"/>
</dbReference>
<dbReference type="NCBIfam" id="TIGR01730">
    <property type="entry name" value="RND_mfp"/>
    <property type="match status" value="1"/>
</dbReference>
<dbReference type="SUPFAM" id="SSF111369">
    <property type="entry name" value="HlyD-like secretion proteins"/>
    <property type="match status" value="1"/>
</dbReference>
<dbReference type="PANTHER" id="PTHR30158">
    <property type="entry name" value="ACRA/E-RELATED COMPONENT OF DRUG EFFLUX TRANSPORTER"/>
    <property type="match status" value="1"/>
</dbReference>
<dbReference type="PROSITE" id="PS51257">
    <property type="entry name" value="PROKAR_LIPOPROTEIN"/>
    <property type="match status" value="1"/>
</dbReference>
<feature type="domain" description="Multidrug resistance protein MdtA-like barrel-sandwich hybrid" evidence="4">
    <location>
        <begin position="64"/>
        <end position="205"/>
    </location>
</feature>
<dbReference type="Gene3D" id="2.40.50.100">
    <property type="match status" value="1"/>
</dbReference>
<evidence type="ECO:0000259" key="5">
    <source>
        <dbReference type="Pfam" id="PF25944"/>
    </source>
</evidence>
<accession>A0A848GL27</accession>
<dbReference type="InterPro" id="IPR006143">
    <property type="entry name" value="RND_pump_MFP"/>
</dbReference>
<feature type="domain" description="Multidrug resistance protein MdtA-like C-terminal permuted SH3" evidence="6">
    <location>
        <begin position="304"/>
        <end position="364"/>
    </location>
</feature>
<dbReference type="PANTHER" id="PTHR30158:SF23">
    <property type="entry name" value="MULTIDRUG RESISTANCE PROTEIN MEXA"/>
    <property type="match status" value="1"/>
</dbReference>
<dbReference type="Gene3D" id="1.10.287.470">
    <property type="entry name" value="Helix hairpin bin"/>
    <property type="match status" value="1"/>
</dbReference>
<sequence length="386" mass="41632">MQNLTRHIMSASLAGILLSSCGNTPGNDQQWGAGSPQPFPVATVAVANTVLNEDYPAVLEGQQNVEIRPKIDGFIEYIYIDEGAMVTKGELLFKIQAPQYEQEVRTAEAAIKSAEASVNAARIQLDKAIPLAEKGIVNKFEVDESRYNLQVKEAALAQARASLVNAKTNIGYTTIVSPINGIIGAIPFKTGSLVSSAAPQPLTTVSDIRKIYAYFSLNEKQFLEFADASSGERMDDKIKSFPPVSLVLANGKEYGEKGKLETVGGLINTTTGSATFRATFNNPSNIIRSGSSATIRINRALQHVIIIPQSATYELQDKKFVYVVSKDGTVKSREITVHPISNDRNYVVEAGLSTGEKIVTEGMGNLKDSMKIIPTAPSKMAALPAY</sequence>
<dbReference type="Pfam" id="PF25917">
    <property type="entry name" value="BSH_RND"/>
    <property type="match status" value="1"/>
</dbReference>
<dbReference type="Proteomes" id="UP000583266">
    <property type="component" value="Unassembled WGS sequence"/>
</dbReference>
<dbReference type="GO" id="GO:0046677">
    <property type="term" value="P:response to antibiotic"/>
    <property type="evidence" value="ECO:0007669"/>
    <property type="project" value="TreeGrafter"/>
</dbReference>
<gene>
    <name evidence="7" type="ORF">HHL17_05400</name>
</gene>
<comment type="subcellular location">
    <subcellularLocation>
        <location evidence="1">Cell envelope</location>
    </subcellularLocation>
</comment>
<dbReference type="AlphaFoldDB" id="A0A848GL27"/>
<dbReference type="InterPro" id="IPR058625">
    <property type="entry name" value="MdtA-like_BSH"/>
</dbReference>
<evidence type="ECO:0000256" key="3">
    <source>
        <dbReference type="SAM" id="Coils"/>
    </source>
</evidence>
<dbReference type="Pfam" id="PF25944">
    <property type="entry name" value="Beta-barrel_RND"/>
    <property type="match status" value="1"/>
</dbReference>
<feature type="coiled-coil region" evidence="3">
    <location>
        <begin position="97"/>
        <end position="124"/>
    </location>
</feature>
<evidence type="ECO:0000259" key="4">
    <source>
        <dbReference type="Pfam" id="PF25917"/>
    </source>
</evidence>
<organism evidence="7 8">
    <name type="scientific">Chitinophaga fulva</name>
    <dbReference type="NCBI Taxonomy" id="2728842"/>
    <lineage>
        <taxon>Bacteria</taxon>
        <taxon>Pseudomonadati</taxon>
        <taxon>Bacteroidota</taxon>
        <taxon>Chitinophagia</taxon>
        <taxon>Chitinophagales</taxon>
        <taxon>Chitinophagaceae</taxon>
        <taxon>Chitinophaga</taxon>
    </lineage>
</organism>
<dbReference type="InterPro" id="IPR058626">
    <property type="entry name" value="MdtA-like_b-barrel"/>
</dbReference>
<dbReference type="GO" id="GO:0022857">
    <property type="term" value="F:transmembrane transporter activity"/>
    <property type="evidence" value="ECO:0007669"/>
    <property type="project" value="InterPro"/>
</dbReference>
<evidence type="ECO:0000256" key="1">
    <source>
        <dbReference type="ARBA" id="ARBA00004196"/>
    </source>
</evidence>
<proteinExistence type="inferred from homology"/>
<dbReference type="RefSeq" id="WP_169223741.1">
    <property type="nucleotide sequence ID" value="NZ_JABBGC010000001.1"/>
</dbReference>
<evidence type="ECO:0000313" key="7">
    <source>
        <dbReference type="EMBL" id="NML36628.1"/>
    </source>
</evidence>
<dbReference type="InterPro" id="IPR058627">
    <property type="entry name" value="MdtA-like_C"/>
</dbReference>
<keyword evidence="8" id="KW-1185">Reference proteome</keyword>
<evidence type="ECO:0000256" key="2">
    <source>
        <dbReference type="ARBA" id="ARBA00009477"/>
    </source>
</evidence>